<dbReference type="PANTHER" id="PTHR33055:SF3">
    <property type="entry name" value="PUTATIVE TRANSPOSASE FOR IS117-RELATED"/>
    <property type="match status" value="1"/>
</dbReference>
<evidence type="ECO:0000313" key="4">
    <source>
        <dbReference type="Proteomes" id="UP001254257"/>
    </source>
</evidence>
<dbReference type="InterPro" id="IPR047650">
    <property type="entry name" value="Transpos_IS110"/>
</dbReference>
<comment type="caution">
    <text evidence="3">The sequence shown here is derived from an EMBL/GenBank/DDBJ whole genome shotgun (WGS) entry which is preliminary data.</text>
</comment>
<dbReference type="NCBIfam" id="NF033542">
    <property type="entry name" value="transpos_IS110"/>
    <property type="match status" value="1"/>
</dbReference>
<dbReference type="Pfam" id="PF01548">
    <property type="entry name" value="DEDD_Tnp_IS110"/>
    <property type="match status" value="1"/>
</dbReference>
<feature type="domain" description="Transposase IS110-like N-terminal" evidence="1">
    <location>
        <begin position="5"/>
        <end position="150"/>
    </location>
</feature>
<dbReference type="RefSeq" id="WP_316018006.1">
    <property type="nucleotide sequence ID" value="NZ_JAWDID010000011.1"/>
</dbReference>
<evidence type="ECO:0000313" key="3">
    <source>
        <dbReference type="EMBL" id="MDU0340132.1"/>
    </source>
</evidence>
<dbReference type="InterPro" id="IPR003346">
    <property type="entry name" value="Transposase_20"/>
</dbReference>
<dbReference type="PANTHER" id="PTHR33055">
    <property type="entry name" value="TRANSPOSASE FOR INSERTION SEQUENCE ELEMENT IS1111A"/>
    <property type="match status" value="1"/>
</dbReference>
<dbReference type="EMBL" id="JAWDID010000011">
    <property type="protein sequence ID" value="MDU0340132.1"/>
    <property type="molecule type" value="Genomic_DNA"/>
</dbReference>
<dbReference type="InterPro" id="IPR002525">
    <property type="entry name" value="Transp_IS110-like_N"/>
</dbReference>
<feature type="domain" description="Transposase IS116/IS110/IS902 C-terminal" evidence="2">
    <location>
        <begin position="214"/>
        <end position="290"/>
    </location>
</feature>
<evidence type="ECO:0000259" key="1">
    <source>
        <dbReference type="Pfam" id="PF01548"/>
    </source>
</evidence>
<sequence>MECFVGLDVSVKTTSVCVMDAGGTIIREGKTESSPEAIGAFLSSCCDRYARVGLEAGPLCQWLYAGLAKAGFPVICIETRHAQAVLSARPNKTDRNDARGIAQMMRVGLYRPVHVKTLASQKIRALLSGRRFLQAKLLDVENSIRGLLRNFGLKVGMVTRTRYEARILELIEEMPSLQAIIEPMLAVRRVVREQYVGLHKKMLALARADDDCLLLMSAPGVGPFVALTYRAAVDEPAGFQRSRSVGAHFGLAPRTHQSGEIDRRGRITKNGDETLRSALFEAALVLLRPQAKPSALKAWGLRVAKRRGMARAMIAVARRLSVILHRMWVDRVPFRSTAEPAQA</sequence>
<evidence type="ECO:0000259" key="2">
    <source>
        <dbReference type="Pfam" id="PF02371"/>
    </source>
</evidence>
<name>A0ABU3S5U2_9HYPH</name>
<proteinExistence type="predicted"/>
<accession>A0ABU3S5U2</accession>
<keyword evidence="4" id="KW-1185">Reference proteome</keyword>
<organism evidence="3 4">
    <name type="scientific">Bosea rubneri</name>
    <dbReference type="NCBI Taxonomy" id="3075434"/>
    <lineage>
        <taxon>Bacteria</taxon>
        <taxon>Pseudomonadati</taxon>
        <taxon>Pseudomonadota</taxon>
        <taxon>Alphaproteobacteria</taxon>
        <taxon>Hyphomicrobiales</taxon>
        <taxon>Boseaceae</taxon>
        <taxon>Bosea</taxon>
    </lineage>
</organism>
<protein>
    <submittedName>
        <fullName evidence="3">IS110 family transposase</fullName>
    </submittedName>
</protein>
<dbReference type="Proteomes" id="UP001254257">
    <property type="component" value="Unassembled WGS sequence"/>
</dbReference>
<reference evidence="3 4" key="1">
    <citation type="submission" date="2023-09" db="EMBL/GenBank/DDBJ databases">
        <title>Whole genome shotgun sequencing (WGS) of Bosea sp. ZW T0_25, isolated from stored onions (Allium cepa).</title>
        <authorList>
            <person name="Stoll D.A."/>
            <person name="Huch M."/>
        </authorList>
    </citation>
    <scope>NUCLEOTIDE SEQUENCE [LARGE SCALE GENOMIC DNA]</scope>
    <source>
        <strain evidence="3 4">ZW T0_25</strain>
    </source>
</reference>
<dbReference type="Pfam" id="PF02371">
    <property type="entry name" value="Transposase_20"/>
    <property type="match status" value="1"/>
</dbReference>
<gene>
    <name evidence="3" type="ORF">RKE40_09585</name>
</gene>